<feature type="compositionally biased region" description="Low complexity" evidence="3">
    <location>
        <begin position="281"/>
        <end position="294"/>
    </location>
</feature>
<feature type="compositionally biased region" description="Low complexity" evidence="3">
    <location>
        <begin position="385"/>
        <end position="396"/>
    </location>
</feature>
<dbReference type="Pfam" id="PF00145">
    <property type="entry name" value="DNA_methylase"/>
    <property type="match status" value="1"/>
</dbReference>
<name>A0A8H5HVJ7_9AGAR</name>
<dbReference type="GO" id="GO:0008168">
    <property type="term" value="F:methyltransferase activity"/>
    <property type="evidence" value="ECO:0007669"/>
    <property type="project" value="UniProtKB-KW"/>
</dbReference>
<dbReference type="Gene3D" id="3.90.120.10">
    <property type="entry name" value="DNA Methylase, subunit A, domain 2"/>
    <property type="match status" value="1"/>
</dbReference>
<accession>A0A8H5HVJ7</accession>
<dbReference type="InterPro" id="IPR029063">
    <property type="entry name" value="SAM-dependent_MTases_sf"/>
</dbReference>
<proteinExistence type="predicted"/>
<keyword evidence="2" id="KW-0808">Transferase</keyword>
<evidence type="ECO:0000256" key="2">
    <source>
        <dbReference type="ARBA" id="ARBA00022679"/>
    </source>
</evidence>
<keyword evidence="1" id="KW-0489">Methyltransferase</keyword>
<evidence type="ECO:0000256" key="1">
    <source>
        <dbReference type="ARBA" id="ARBA00022603"/>
    </source>
</evidence>
<feature type="compositionally biased region" description="Basic and acidic residues" evidence="3">
    <location>
        <begin position="1"/>
        <end position="12"/>
    </location>
</feature>
<dbReference type="InterPro" id="IPR001525">
    <property type="entry name" value="C5_MeTfrase"/>
</dbReference>
<protein>
    <submittedName>
        <fullName evidence="4">Uncharacterized protein</fullName>
    </submittedName>
</protein>
<feature type="region of interest" description="Disordered" evidence="3">
    <location>
        <begin position="1"/>
        <end position="20"/>
    </location>
</feature>
<feature type="region of interest" description="Disordered" evidence="3">
    <location>
        <begin position="172"/>
        <end position="194"/>
    </location>
</feature>
<dbReference type="AlphaFoldDB" id="A0A8H5HVJ7"/>
<dbReference type="OrthoDB" id="5376140at2759"/>
<comment type="caution">
    <text evidence="4">The sequence shown here is derived from an EMBL/GenBank/DDBJ whole genome shotgun (WGS) entry which is preliminary data.</text>
</comment>
<sequence>MSADQARRKAFEDSAASKLGKGTGPAISFIQHTLHLFRCFLSLNLHTRNVAFDFKAGGKKIDIDIIRADNPQEESPNPINSTLSNVASNPSRPSFHLNDRTLRIRNVHAVDNACPVCDYANRHLAPQDLGRVVCDCGAYKLIALVEDEVLADENSRLKQHLTTQRFEQITPKRSFPSLSSAQTPRKRVCHSESSDSSSSLERWTVTWDPSDGADSYCVSFVGEDDGEESLEVVTRGTTWSGTAPVNATRVTVYARCAALETQSSTSRLLRAPTPEPEPEPELIIIPDSSEPPEISDQRSEPGASRVHVPSSIGSGSNRQESRHRSPTPDLSERLGYPPAPSVIGGDNSDDNEPFRDVDTPEPSTHIPPSVSGEFWGRSPDDINMSSEPTTPSGPTSRVSDDELNLSDPHRSPRSSPAQTTSLSFFSSSPEPQRRRVEEPSFNGFEDLPDDYEWDLMLMVIESENTDDEDIPMTFQTSLSEITTSDTSKWSIQNKIELAMRIWAFSHSSRLDLPNWPEPSGANPPPTVRDVIADLAFKNNRGEMGKMSTDVTGYVSFKHMPPQEGIYTVGFSGSSGQKRDGIHNYLTGYKPFPLELFSSDSIKVDFGQPAKKIKVLPNEKWACIHPERQDVLTVRELARLMSYPDSFVFQGKLKDQYKLVGSSVCYGNTSVCPH</sequence>
<feature type="compositionally biased region" description="Polar residues" evidence="3">
    <location>
        <begin position="73"/>
        <end position="92"/>
    </location>
</feature>
<dbReference type="GO" id="GO:0032259">
    <property type="term" value="P:methylation"/>
    <property type="evidence" value="ECO:0007669"/>
    <property type="project" value="UniProtKB-KW"/>
</dbReference>
<keyword evidence="5" id="KW-1185">Reference proteome</keyword>
<evidence type="ECO:0000256" key="3">
    <source>
        <dbReference type="SAM" id="MobiDB-lite"/>
    </source>
</evidence>
<evidence type="ECO:0000313" key="4">
    <source>
        <dbReference type="EMBL" id="KAF5390389.1"/>
    </source>
</evidence>
<feature type="region of interest" description="Disordered" evidence="3">
    <location>
        <begin position="262"/>
        <end position="445"/>
    </location>
</feature>
<evidence type="ECO:0000313" key="5">
    <source>
        <dbReference type="Proteomes" id="UP000518752"/>
    </source>
</evidence>
<dbReference type="Proteomes" id="UP000518752">
    <property type="component" value="Unassembled WGS sequence"/>
</dbReference>
<feature type="compositionally biased region" description="Polar residues" evidence="3">
    <location>
        <begin position="413"/>
        <end position="430"/>
    </location>
</feature>
<gene>
    <name evidence="4" type="ORF">D9757_005225</name>
</gene>
<reference evidence="4 5" key="1">
    <citation type="journal article" date="2020" name="ISME J.">
        <title>Uncovering the hidden diversity of litter-decomposition mechanisms in mushroom-forming fungi.</title>
        <authorList>
            <person name="Floudas D."/>
            <person name="Bentzer J."/>
            <person name="Ahren D."/>
            <person name="Johansson T."/>
            <person name="Persson P."/>
            <person name="Tunlid A."/>
        </authorList>
    </citation>
    <scope>NUCLEOTIDE SEQUENCE [LARGE SCALE GENOMIC DNA]</scope>
    <source>
        <strain evidence="4 5">CBS 406.79</strain>
    </source>
</reference>
<dbReference type="SUPFAM" id="SSF53335">
    <property type="entry name" value="S-adenosyl-L-methionine-dependent methyltransferases"/>
    <property type="match status" value="1"/>
</dbReference>
<organism evidence="4 5">
    <name type="scientific">Collybiopsis confluens</name>
    <dbReference type="NCBI Taxonomy" id="2823264"/>
    <lineage>
        <taxon>Eukaryota</taxon>
        <taxon>Fungi</taxon>
        <taxon>Dikarya</taxon>
        <taxon>Basidiomycota</taxon>
        <taxon>Agaricomycotina</taxon>
        <taxon>Agaricomycetes</taxon>
        <taxon>Agaricomycetidae</taxon>
        <taxon>Agaricales</taxon>
        <taxon>Marasmiineae</taxon>
        <taxon>Omphalotaceae</taxon>
        <taxon>Collybiopsis</taxon>
    </lineage>
</organism>
<dbReference type="EMBL" id="JAACJN010000015">
    <property type="protein sequence ID" value="KAF5390389.1"/>
    <property type="molecule type" value="Genomic_DNA"/>
</dbReference>
<feature type="region of interest" description="Disordered" evidence="3">
    <location>
        <begin position="69"/>
        <end position="92"/>
    </location>
</feature>